<dbReference type="RefSeq" id="WP_152103820.1">
    <property type="nucleotide sequence ID" value="NZ_JAALEG010000106.1"/>
</dbReference>
<accession>A0ABQ0YHL4</accession>
<evidence type="ECO:0000313" key="2">
    <source>
        <dbReference type="Proteomes" id="UP000325466"/>
    </source>
</evidence>
<reference evidence="1 2" key="1">
    <citation type="journal article" date="2018" name="Biodegradation">
        <title>1,4-Dioxane degradation characteristics of Rhodococcus aetherivorans JCM 14343.</title>
        <authorList>
            <person name="Inoue D."/>
            <person name="Tsunoda T."/>
            <person name="Yamamoto N."/>
            <person name="Ike M."/>
            <person name="Sei K."/>
        </authorList>
    </citation>
    <scope>NUCLEOTIDE SEQUENCE [LARGE SCALE GENOMIC DNA]</scope>
    <source>
        <strain evidence="1 2">JCM 14343</strain>
    </source>
</reference>
<keyword evidence="2" id="KW-1185">Reference proteome</keyword>
<protein>
    <submittedName>
        <fullName evidence="1">Phage protein</fullName>
    </submittedName>
</protein>
<sequence length="73" mass="8396">MPPRQKTTTQKGLGWAHQQQRTRLLRRHVDGAPCWWCGRPMFRDADRNFDGKPLAADHSHAVKSLEVVYDVVA</sequence>
<gene>
    <name evidence="1" type="ORF">RAJCM14343_1242</name>
</gene>
<name>A0ABQ0YHL4_9NOCA</name>
<dbReference type="Proteomes" id="UP000325466">
    <property type="component" value="Unassembled WGS sequence"/>
</dbReference>
<proteinExistence type="predicted"/>
<evidence type="ECO:0000313" key="1">
    <source>
        <dbReference type="EMBL" id="GES35993.1"/>
    </source>
</evidence>
<comment type="caution">
    <text evidence="1">The sequence shown here is derived from an EMBL/GenBank/DDBJ whole genome shotgun (WGS) entry which is preliminary data.</text>
</comment>
<dbReference type="EMBL" id="BLAH01000036">
    <property type="protein sequence ID" value="GES35993.1"/>
    <property type="molecule type" value="Genomic_DNA"/>
</dbReference>
<organism evidence="1 2">
    <name type="scientific">Rhodococcus aetherivorans</name>
    <dbReference type="NCBI Taxonomy" id="191292"/>
    <lineage>
        <taxon>Bacteria</taxon>
        <taxon>Bacillati</taxon>
        <taxon>Actinomycetota</taxon>
        <taxon>Actinomycetes</taxon>
        <taxon>Mycobacteriales</taxon>
        <taxon>Nocardiaceae</taxon>
        <taxon>Rhodococcus</taxon>
    </lineage>
</organism>